<reference evidence="2 3" key="1">
    <citation type="submission" date="2018-09" db="EMBL/GenBank/DDBJ databases">
        <title>Genomic investigation of the strawberry pathogen Phytophthora fragariae indicates pathogenicity is determined by transcriptional variation in three key races.</title>
        <authorList>
            <person name="Adams T.M."/>
            <person name="Armitage A.D."/>
            <person name="Sobczyk M.K."/>
            <person name="Bates H.J."/>
            <person name="Dunwell J.M."/>
            <person name="Nellist C.F."/>
            <person name="Harrison R.J."/>
        </authorList>
    </citation>
    <scope>NUCLEOTIDE SEQUENCE [LARGE SCALE GENOMIC DNA]</scope>
    <source>
        <strain evidence="2 3">SCRP245</strain>
    </source>
</reference>
<dbReference type="EMBL" id="QXFW01002246">
    <property type="protein sequence ID" value="KAE8980480.1"/>
    <property type="molecule type" value="Genomic_DNA"/>
</dbReference>
<evidence type="ECO:0000313" key="3">
    <source>
        <dbReference type="Proteomes" id="UP000460718"/>
    </source>
</evidence>
<comment type="caution">
    <text evidence="2">The sequence shown here is derived from an EMBL/GenBank/DDBJ whole genome shotgun (WGS) entry which is preliminary data.</text>
</comment>
<feature type="region of interest" description="Disordered" evidence="1">
    <location>
        <begin position="175"/>
        <end position="207"/>
    </location>
</feature>
<evidence type="ECO:0000256" key="1">
    <source>
        <dbReference type="SAM" id="MobiDB-lite"/>
    </source>
</evidence>
<evidence type="ECO:0000313" key="2">
    <source>
        <dbReference type="EMBL" id="KAE8980480.1"/>
    </source>
</evidence>
<sequence length="525" mass="57418">MRQSSGGPASALLGASESSSNVSGSSRKVRLSDRELFQRVQRVAVPAGPVDLSRLSPRRGWKRVRVGVSAGMAMHFRVRRTPTPTAPFEARQCQVAVGGELHVRASELLSLLRAPTESESNALLRALYGSRFIYSSLLHAVPNSERGSLPSPPTSMAESMGQQLMVRTSSFAHTGLSNPFKQRPSTASGPSDPMTSDSRNSLPMRQTTGARNEQCCYIELLTPTPHGLKMAFCTLDAAKVTAGKAPPERVIALHPLSGWLTAEPKRDNPDTLEITFQASFTGNVPGGCDSRVAQARLLFLAKGVSRLEKVLRRRRCYHRQQRRTGPARLWQRMLNPFRALGVVGSDEEASGGTHHNWHCIACTRSLLPTLRKKWSRCDLCAYRVCSEPPCCSQEQVAIYNRYVAPLLVCARCRECIDERDSPNRGSGNPLGSGAGDIRYTGVSLRFADRESELEPELELDPAGHHHDRWGTIETPSTTTRSAGGLRMKRRTQSDPAPMLDLAFSSSGEDDRSSGAEPAPNAHTNN</sequence>
<dbReference type="PANTHER" id="PTHR43102:SF2">
    <property type="entry name" value="GAF DOMAIN-CONTAINING PROTEIN"/>
    <property type="match status" value="1"/>
</dbReference>
<name>A0A6A3IDU3_9STRA</name>
<dbReference type="AlphaFoldDB" id="A0A6A3IDU3"/>
<proteinExistence type="predicted"/>
<evidence type="ECO:0008006" key="4">
    <source>
        <dbReference type="Google" id="ProtNLM"/>
    </source>
</evidence>
<protein>
    <recommendedName>
        <fullName evidence="4">FYVE-type domain-containing protein</fullName>
    </recommendedName>
</protein>
<feature type="region of interest" description="Disordered" evidence="1">
    <location>
        <begin position="1"/>
        <end position="28"/>
    </location>
</feature>
<accession>A0A6A3IDU3</accession>
<dbReference type="PANTHER" id="PTHR43102">
    <property type="entry name" value="SLR1143 PROTEIN"/>
    <property type="match status" value="1"/>
</dbReference>
<feature type="compositionally biased region" description="Basic and acidic residues" evidence="1">
    <location>
        <begin position="461"/>
        <end position="470"/>
    </location>
</feature>
<dbReference type="Proteomes" id="UP000460718">
    <property type="component" value="Unassembled WGS sequence"/>
</dbReference>
<gene>
    <name evidence="2" type="ORF">PF011_g22423</name>
</gene>
<feature type="region of interest" description="Disordered" evidence="1">
    <location>
        <begin position="450"/>
        <end position="525"/>
    </location>
</feature>
<feature type="compositionally biased region" description="Low complexity" evidence="1">
    <location>
        <begin position="1"/>
        <end position="26"/>
    </location>
</feature>
<organism evidence="2 3">
    <name type="scientific">Phytophthora fragariae</name>
    <dbReference type="NCBI Taxonomy" id="53985"/>
    <lineage>
        <taxon>Eukaryota</taxon>
        <taxon>Sar</taxon>
        <taxon>Stramenopiles</taxon>
        <taxon>Oomycota</taxon>
        <taxon>Peronosporomycetes</taxon>
        <taxon>Peronosporales</taxon>
        <taxon>Peronosporaceae</taxon>
        <taxon>Phytophthora</taxon>
    </lineage>
</organism>